<keyword evidence="3" id="KW-1185">Reference proteome</keyword>
<dbReference type="InterPro" id="IPR038717">
    <property type="entry name" value="Tc1-like_DDE_dom"/>
</dbReference>
<dbReference type="Pfam" id="PF13358">
    <property type="entry name" value="DDE_3"/>
    <property type="match status" value="1"/>
</dbReference>
<organism evidence="2 3">
    <name type="scientific">Paenibacillus thalictri</name>
    <dbReference type="NCBI Taxonomy" id="2527873"/>
    <lineage>
        <taxon>Bacteria</taxon>
        <taxon>Bacillati</taxon>
        <taxon>Bacillota</taxon>
        <taxon>Bacilli</taxon>
        <taxon>Bacillales</taxon>
        <taxon>Paenibacillaceae</taxon>
        <taxon>Paenibacillus</taxon>
    </lineage>
</organism>
<dbReference type="RefSeq" id="WP_131019098.1">
    <property type="nucleotide sequence ID" value="NZ_SIRE01000056.1"/>
</dbReference>
<feature type="domain" description="Tc1-like transposase DDE" evidence="1">
    <location>
        <begin position="18"/>
        <end position="120"/>
    </location>
</feature>
<proteinExistence type="predicted"/>
<sequence length="142" mass="16621">MEDILETYVLPYDAEIPLICMDEQPVQLLAHSRPPEPMKPGKARREDYEYVRKGSSSLFLFTEPLAGWHHVHVSERRTKADWAEHICELLENHFPNAKRIRLVMDNLNTHTISSLYEHLRLTERYLWPSVLRSITRPSMGVG</sequence>
<name>A0A4V2J2X5_9BACL</name>
<protein>
    <recommendedName>
        <fullName evidence="1">Tc1-like transposase DDE domain-containing protein</fullName>
    </recommendedName>
</protein>
<comment type="caution">
    <text evidence="2">The sequence shown here is derived from an EMBL/GenBank/DDBJ whole genome shotgun (WGS) entry which is preliminary data.</text>
</comment>
<dbReference type="Proteomes" id="UP000293142">
    <property type="component" value="Unassembled WGS sequence"/>
</dbReference>
<evidence type="ECO:0000259" key="1">
    <source>
        <dbReference type="Pfam" id="PF13358"/>
    </source>
</evidence>
<evidence type="ECO:0000313" key="2">
    <source>
        <dbReference type="EMBL" id="TBL67614.1"/>
    </source>
</evidence>
<evidence type="ECO:0000313" key="3">
    <source>
        <dbReference type="Proteomes" id="UP000293142"/>
    </source>
</evidence>
<dbReference type="EMBL" id="SIRE01000056">
    <property type="protein sequence ID" value="TBL67614.1"/>
    <property type="molecule type" value="Genomic_DNA"/>
</dbReference>
<accession>A0A4V2J2X5</accession>
<dbReference type="AlphaFoldDB" id="A0A4V2J2X5"/>
<gene>
    <name evidence="2" type="ORF">EYB31_39545</name>
</gene>
<reference evidence="2 3" key="1">
    <citation type="submission" date="2019-02" db="EMBL/GenBank/DDBJ databases">
        <title>Paenibacillus sp. nov., isolated from surface-sterilized tissue of Thalictrum simplex L.</title>
        <authorList>
            <person name="Tuo L."/>
        </authorList>
    </citation>
    <scope>NUCLEOTIDE SEQUENCE [LARGE SCALE GENOMIC DNA]</scope>
    <source>
        <strain evidence="2 3">N2SHLJ1</strain>
    </source>
</reference>
<dbReference type="OrthoDB" id="2375382at2"/>